<organism evidence="3 4">
    <name type="scientific">Planococcus chinensis</name>
    <dbReference type="NCBI Taxonomy" id="272917"/>
    <lineage>
        <taxon>Bacteria</taxon>
        <taxon>Bacillati</taxon>
        <taxon>Bacillota</taxon>
        <taxon>Bacilli</taxon>
        <taxon>Bacillales</taxon>
        <taxon>Caryophanaceae</taxon>
        <taxon>Planococcus</taxon>
    </lineage>
</organism>
<keyword evidence="1 3" id="KW-0378">Hydrolase</keyword>
<dbReference type="PANTHER" id="PTHR43798">
    <property type="entry name" value="MONOACYLGLYCEROL LIPASE"/>
    <property type="match status" value="1"/>
</dbReference>
<comment type="caution">
    <text evidence="3">The sequence shown here is derived from an EMBL/GenBank/DDBJ whole genome shotgun (WGS) entry which is preliminary data.</text>
</comment>
<dbReference type="InterPro" id="IPR029058">
    <property type="entry name" value="AB_hydrolase_fold"/>
</dbReference>
<dbReference type="Gene3D" id="3.40.50.1820">
    <property type="entry name" value="alpha/beta hydrolase"/>
    <property type="match status" value="1"/>
</dbReference>
<evidence type="ECO:0000256" key="1">
    <source>
        <dbReference type="ARBA" id="ARBA00022801"/>
    </source>
</evidence>
<gene>
    <name evidence="3" type="ORF">ACFSDB_00275</name>
</gene>
<dbReference type="EMBL" id="JBHUFW010000002">
    <property type="protein sequence ID" value="MFD1861336.1"/>
    <property type="molecule type" value="Genomic_DNA"/>
</dbReference>
<dbReference type="PRINTS" id="PR00111">
    <property type="entry name" value="ABHYDROLASE"/>
</dbReference>
<evidence type="ECO:0000259" key="2">
    <source>
        <dbReference type="Pfam" id="PF00561"/>
    </source>
</evidence>
<dbReference type="GO" id="GO:0016787">
    <property type="term" value="F:hydrolase activity"/>
    <property type="evidence" value="ECO:0007669"/>
    <property type="project" value="UniProtKB-KW"/>
</dbReference>
<dbReference type="InterPro" id="IPR000073">
    <property type="entry name" value="AB_hydrolase_1"/>
</dbReference>
<name>A0ABW4QCP1_9BACL</name>
<accession>A0ABW4QCP1</accession>
<sequence length="292" mass="32387">MQKKTGSHLGIPFQYYESGNPENPVLVCFHGLAGSSIYTFSELAPFLEDRFRLVLIDSPGHGGTQAFEAEKDYQFSNLAAWFHGAILSLLSEPFFVMGHSWGADAALHFTRHFPDNVRGLILLDGGFTFPQNQPGLTKSVALAGWAEYMKNADYANWQDVAAEYRAYTSRWNAEIERGIRSIFRKSGDGGYRLIASEKSILSIIEAFYDEPFNEAYSYIQVPTLLVHAELPKELAPARRLGMDQMESAMNDVSIAAMDGAGHMLPWDAPGATAACIKEWMQQKAFLPAPSTS</sequence>
<protein>
    <submittedName>
        <fullName evidence="3">Alpha/beta fold hydrolase</fullName>
    </submittedName>
</protein>
<dbReference type="RefSeq" id="WP_204891635.1">
    <property type="nucleotide sequence ID" value="NZ_JBHUFW010000002.1"/>
</dbReference>
<proteinExistence type="predicted"/>
<dbReference type="SUPFAM" id="SSF53474">
    <property type="entry name" value="alpha/beta-Hydrolases"/>
    <property type="match status" value="1"/>
</dbReference>
<reference evidence="4" key="1">
    <citation type="journal article" date="2019" name="Int. J. Syst. Evol. Microbiol.">
        <title>The Global Catalogue of Microorganisms (GCM) 10K type strain sequencing project: providing services to taxonomists for standard genome sequencing and annotation.</title>
        <authorList>
            <consortium name="The Broad Institute Genomics Platform"/>
            <consortium name="The Broad Institute Genome Sequencing Center for Infectious Disease"/>
            <person name="Wu L."/>
            <person name="Ma J."/>
        </authorList>
    </citation>
    <scope>NUCLEOTIDE SEQUENCE [LARGE SCALE GENOMIC DNA]</scope>
    <source>
        <strain evidence="4">CGMCC 1.15475</strain>
    </source>
</reference>
<keyword evidence="4" id="KW-1185">Reference proteome</keyword>
<dbReference type="Proteomes" id="UP001597273">
    <property type="component" value="Unassembled WGS sequence"/>
</dbReference>
<dbReference type="PRINTS" id="PR00412">
    <property type="entry name" value="EPOXHYDRLASE"/>
</dbReference>
<dbReference type="InterPro" id="IPR000639">
    <property type="entry name" value="Epox_hydrolase-like"/>
</dbReference>
<evidence type="ECO:0000313" key="4">
    <source>
        <dbReference type="Proteomes" id="UP001597273"/>
    </source>
</evidence>
<dbReference type="Pfam" id="PF00561">
    <property type="entry name" value="Abhydrolase_1"/>
    <property type="match status" value="1"/>
</dbReference>
<dbReference type="InterPro" id="IPR050266">
    <property type="entry name" value="AB_hydrolase_sf"/>
</dbReference>
<evidence type="ECO:0000313" key="3">
    <source>
        <dbReference type="EMBL" id="MFD1861336.1"/>
    </source>
</evidence>
<dbReference type="PANTHER" id="PTHR43798:SF31">
    <property type="entry name" value="AB HYDROLASE SUPERFAMILY PROTEIN YCLE"/>
    <property type="match status" value="1"/>
</dbReference>
<feature type="domain" description="AB hydrolase-1" evidence="2">
    <location>
        <begin position="24"/>
        <end position="229"/>
    </location>
</feature>